<dbReference type="EMBL" id="CP102382">
    <property type="protein sequence ID" value="UUV20280.1"/>
    <property type="molecule type" value="Genomic_DNA"/>
</dbReference>
<proteinExistence type="predicted"/>
<keyword evidence="1" id="KW-0732">Signal</keyword>
<sequence>MKKILFLTLFVCLSIAAKAQGLNTKYVQIKQVYHFQDTFNEFRVNSYLKYRLEEAGYTVFYDNQEVPAEVKADPCKLLKCEVTRDKSMLATKLEITLVNCKGNAVFTANGESRLKLHAKSYTDAIKNALEYSVLNKQKQ</sequence>
<name>A0ABY5NP08_9FLAO</name>
<dbReference type="RefSeq" id="WP_257498187.1">
    <property type="nucleotide sequence ID" value="NZ_CP102382.1"/>
</dbReference>
<evidence type="ECO:0000256" key="1">
    <source>
        <dbReference type="SAM" id="SignalP"/>
    </source>
</evidence>
<accession>A0ABY5NP08</accession>
<feature type="signal peptide" evidence="1">
    <location>
        <begin position="1"/>
        <end position="19"/>
    </location>
</feature>
<organism evidence="2 3">
    <name type="scientific">Paenimyroides aestuarii</name>
    <dbReference type="NCBI Taxonomy" id="2968490"/>
    <lineage>
        <taxon>Bacteria</taxon>
        <taxon>Pseudomonadati</taxon>
        <taxon>Bacteroidota</taxon>
        <taxon>Flavobacteriia</taxon>
        <taxon>Flavobacteriales</taxon>
        <taxon>Flavobacteriaceae</taxon>
        <taxon>Paenimyroides</taxon>
    </lineage>
</organism>
<protein>
    <submittedName>
        <fullName evidence="2">Uncharacterized protein</fullName>
    </submittedName>
</protein>
<reference evidence="2 3" key="1">
    <citation type="submission" date="2022-08" db="EMBL/GenBank/DDBJ databases">
        <title>Myroides zhujiangensis sp. nov., a novel bacterium isolated from sediment in the Pearl River Estuary.</title>
        <authorList>
            <person name="Cui L."/>
        </authorList>
    </citation>
    <scope>NUCLEOTIDE SEQUENCE [LARGE SCALE GENOMIC DNA]</scope>
    <source>
        <strain evidence="2 3">SCSIO 72103</strain>
    </source>
</reference>
<keyword evidence="3" id="KW-1185">Reference proteome</keyword>
<feature type="chain" id="PRO_5045465115" evidence="1">
    <location>
        <begin position="20"/>
        <end position="139"/>
    </location>
</feature>
<evidence type="ECO:0000313" key="2">
    <source>
        <dbReference type="EMBL" id="UUV20280.1"/>
    </source>
</evidence>
<gene>
    <name evidence="2" type="ORF">NPX36_07840</name>
</gene>
<dbReference type="Proteomes" id="UP001317001">
    <property type="component" value="Chromosome"/>
</dbReference>
<evidence type="ECO:0000313" key="3">
    <source>
        <dbReference type="Proteomes" id="UP001317001"/>
    </source>
</evidence>